<dbReference type="AlphaFoldDB" id="G3HFG2"/>
<protein>
    <submittedName>
        <fullName evidence="1">Uncharacterized protein</fullName>
    </submittedName>
</protein>
<organism evidence="1 2">
    <name type="scientific">Cricetulus griseus</name>
    <name type="common">Chinese hamster</name>
    <name type="synonym">Cricetulus barabensis griseus</name>
    <dbReference type="NCBI Taxonomy" id="10029"/>
    <lineage>
        <taxon>Eukaryota</taxon>
        <taxon>Metazoa</taxon>
        <taxon>Chordata</taxon>
        <taxon>Craniata</taxon>
        <taxon>Vertebrata</taxon>
        <taxon>Euteleostomi</taxon>
        <taxon>Mammalia</taxon>
        <taxon>Eutheria</taxon>
        <taxon>Euarchontoglires</taxon>
        <taxon>Glires</taxon>
        <taxon>Rodentia</taxon>
        <taxon>Myomorpha</taxon>
        <taxon>Muroidea</taxon>
        <taxon>Cricetidae</taxon>
        <taxon>Cricetinae</taxon>
        <taxon>Cricetulus</taxon>
    </lineage>
</organism>
<gene>
    <name evidence="1" type="ORF">I79_009302</name>
</gene>
<dbReference type="EMBL" id="JH000327">
    <property type="protein sequence ID" value="EGW08113.1"/>
    <property type="molecule type" value="Genomic_DNA"/>
</dbReference>
<evidence type="ECO:0000313" key="2">
    <source>
        <dbReference type="Proteomes" id="UP000001075"/>
    </source>
</evidence>
<proteinExistence type="predicted"/>
<dbReference type="PROSITE" id="PS51257">
    <property type="entry name" value="PROKAR_LIPOPROTEIN"/>
    <property type="match status" value="1"/>
</dbReference>
<accession>G3HFG2</accession>
<reference evidence="2" key="1">
    <citation type="journal article" date="2011" name="Nat. Biotechnol.">
        <title>The genomic sequence of the Chinese hamster ovary (CHO)-K1 cell line.</title>
        <authorList>
            <person name="Xu X."/>
            <person name="Nagarajan H."/>
            <person name="Lewis N.E."/>
            <person name="Pan S."/>
            <person name="Cai Z."/>
            <person name="Liu X."/>
            <person name="Chen W."/>
            <person name="Xie M."/>
            <person name="Wang W."/>
            <person name="Hammond S."/>
            <person name="Andersen M.R."/>
            <person name="Neff N."/>
            <person name="Passarelli B."/>
            <person name="Koh W."/>
            <person name="Fan H.C."/>
            <person name="Wang J."/>
            <person name="Gui Y."/>
            <person name="Lee K.H."/>
            <person name="Betenbaugh M.J."/>
            <person name="Quake S.R."/>
            <person name="Famili I."/>
            <person name="Palsson B.O."/>
            <person name="Wang J."/>
        </authorList>
    </citation>
    <scope>NUCLEOTIDE SEQUENCE [LARGE SCALE GENOMIC DNA]</scope>
    <source>
        <strain evidence="2">CHO K1 cell line</strain>
    </source>
</reference>
<evidence type="ECO:0000313" key="1">
    <source>
        <dbReference type="EMBL" id="EGW08113.1"/>
    </source>
</evidence>
<dbReference type="InParanoid" id="G3HFG2"/>
<name>G3HFG2_CRIGR</name>
<sequence length="65" mass="7333">MERSHSPQAGPCLLNSLCSCPRAVLLALKGWLWVSPVGHWGLVEREYSISPQRKAKVYHELEMAD</sequence>
<dbReference type="Proteomes" id="UP000001075">
    <property type="component" value="Unassembled WGS sequence"/>
</dbReference>